<protein>
    <recommendedName>
        <fullName evidence="1">Poly(A) RNA polymerase mitochondrial-like central palm domain-containing protein</fullName>
    </recommendedName>
</protein>
<accession>A0AAN5CGS2</accession>
<gene>
    <name evidence="2" type="ORF">PMAYCL1PPCAC_14102</name>
</gene>
<dbReference type="AlphaFoldDB" id="A0AAN5CGS2"/>
<evidence type="ECO:0000313" key="2">
    <source>
        <dbReference type="EMBL" id="GMR43907.1"/>
    </source>
</evidence>
<dbReference type="InterPro" id="IPR054708">
    <property type="entry name" value="MTPAP-like_central"/>
</dbReference>
<dbReference type="InterPro" id="IPR043519">
    <property type="entry name" value="NT_sf"/>
</dbReference>
<dbReference type="PANTHER" id="PTHR12271">
    <property type="entry name" value="POLY A POLYMERASE CID PAP -RELATED"/>
    <property type="match status" value="1"/>
</dbReference>
<evidence type="ECO:0000259" key="1">
    <source>
        <dbReference type="Pfam" id="PF22600"/>
    </source>
</evidence>
<comment type="caution">
    <text evidence="2">The sequence shown here is derived from an EMBL/GenBank/DDBJ whole genome shotgun (WGS) entry which is preliminary data.</text>
</comment>
<dbReference type="SUPFAM" id="SSF81301">
    <property type="entry name" value="Nucleotidyltransferase"/>
    <property type="match status" value="1"/>
</dbReference>
<feature type="non-terminal residue" evidence="2">
    <location>
        <position position="164"/>
    </location>
</feature>
<dbReference type="Proteomes" id="UP001328107">
    <property type="component" value="Unassembled WGS sequence"/>
</dbReference>
<dbReference type="PANTHER" id="PTHR12271:SF66">
    <property type="entry name" value="TERMINAL URIDYLYLTRANSFERASE TAILOR"/>
    <property type="match status" value="1"/>
</dbReference>
<name>A0AAN5CGS2_9BILA</name>
<dbReference type="Pfam" id="PF22600">
    <property type="entry name" value="MTPAP-like_central"/>
    <property type="match status" value="1"/>
</dbReference>
<feature type="domain" description="Poly(A) RNA polymerase mitochondrial-like central palm" evidence="1">
    <location>
        <begin position="32"/>
        <end position="151"/>
    </location>
</feature>
<organism evidence="2 3">
    <name type="scientific">Pristionchus mayeri</name>
    <dbReference type="NCBI Taxonomy" id="1317129"/>
    <lineage>
        <taxon>Eukaryota</taxon>
        <taxon>Metazoa</taxon>
        <taxon>Ecdysozoa</taxon>
        <taxon>Nematoda</taxon>
        <taxon>Chromadorea</taxon>
        <taxon>Rhabditida</taxon>
        <taxon>Rhabditina</taxon>
        <taxon>Diplogasteromorpha</taxon>
        <taxon>Diplogasteroidea</taxon>
        <taxon>Neodiplogasteridae</taxon>
        <taxon>Pristionchus</taxon>
    </lineage>
</organism>
<evidence type="ECO:0000313" key="3">
    <source>
        <dbReference type="Proteomes" id="UP001328107"/>
    </source>
</evidence>
<dbReference type="Gene3D" id="3.30.460.10">
    <property type="entry name" value="Beta Polymerase, domain 2"/>
    <property type="match status" value="1"/>
</dbReference>
<dbReference type="EMBL" id="BTRK01000003">
    <property type="protein sequence ID" value="GMR43907.1"/>
    <property type="molecule type" value="Genomic_DNA"/>
</dbReference>
<dbReference type="GO" id="GO:0050265">
    <property type="term" value="F:RNA uridylyltransferase activity"/>
    <property type="evidence" value="ECO:0007669"/>
    <property type="project" value="TreeGrafter"/>
</dbReference>
<dbReference type="CDD" id="cd05402">
    <property type="entry name" value="NT_PAP_TUTase"/>
    <property type="match status" value="1"/>
</dbReference>
<reference evidence="3" key="1">
    <citation type="submission" date="2022-10" db="EMBL/GenBank/DDBJ databases">
        <title>Genome assembly of Pristionchus species.</title>
        <authorList>
            <person name="Yoshida K."/>
            <person name="Sommer R.J."/>
        </authorList>
    </citation>
    <scope>NUCLEOTIDE SEQUENCE [LARGE SCALE GENOMIC DNA]</scope>
    <source>
        <strain evidence="3">RS5460</strain>
    </source>
</reference>
<proteinExistence type="predicted"/>
<dbReference type="GO" id="GO:0031123">
    <property type="term" value="P:RNA 3'-end processing"/>
    <property type="evidence" value="ECO:0007669"/>
    <property type="project" value="TreeGrafter"/>
</dbReference>
<sequence>MSDARRQAMEEVLRILREAIQSNSHSSKERVRHLSSALSTGKFSLSPFRSSCYGMGTNKSDLDVYFRFMDDADGCEEFEKHSQMHIDTIRLIESAVKKADGFTNVTSIARPKMKVPVAKCTVKVGCEEIDVDISCNSELGLANTRLLKRYCTCLDDNLIADLGM</sequence>
<keyword evidence="3" id="KW-1185">Reference proteome</keyword>